<proteinExistence type="inferred from homology"/>
<gene>
    <name evidence="3" type="primary">fabG_5</name>
    <name evidence="3" type="ORF">CA85_41700</name>
</gene>
<dbReference type="InterPro" id="IPR051122">
    <property type="entry name" value="SDR_DHRS6-like"/>
</dbReference>
<evidence type="ECO:0000313" key="3">
    <source>
        <dbReference type="EMBL" id="TWT56636.1"/>
    </source>
</evidence>
<keyword evidence="4" id="KW-1185">Reference proteome</keyword>
<dbReference type="PANTHER" id="PTHR43477:SF1">
    <property type="entry name" value="DIHYDROANTICAPSIN 7-DEHYDROGENASE"/>
    <property type="match status" value="1"/>
</dbReference>
<evidence type="ECO:0000256" key="1">
    <source>
        <dbReference type="ARBA" id="ARBA00006484"/>
    </source>
</evidence>
<dbReference type="AlphaFoldDB" id="A0A5C5X113"/>
<evidence type="ECO:0000256" key="2">
    <source>
        <dbReference type="ARBA" id="ARBA00023002"/>
    </source>
</evidence>
<dbReference type="InterPro" id="IPR036291">
    <property type="entry name" value="NAD(P)-bd_dom_sf"/>
</dbReference>
<dbReference type="InterPro" id="IPR002347">
    <property type="entry name" value="SDR_fam"/>
</dbReference>
<dbReference type="GO" id="GO:0004316">
    <property type="term" value="F:3-oxoacyl-[acyl-carrier-protein] reductase (NADPH) activity"/>
    <property type="evidence" value="ECO:0007669"/>
    <property type="project" value="UniProtKB-EC"/>
</dbReference>
<sequence length="243" mass="25091">MGAYVVLGGTGAVGSALVGQLIDAGNRVMVGARDPEKLCSLAERWGCERSEVRADDSQSVDACVESANEKFGQVDGVVNCMGSVLLKPAHLVSDEQWHETLAANLSSSFYLARAAAKQMRGRGGSMVFVSSAAARHGIANHEAIAAAKAGVEGLAISLAATYASRGIRVNAVAPGLVKSQMTRSLWEPAASAKASAAMHPLGRLGEPSEVAELIAWLLQPTAGWVTGQVIGIDGGLGSLTPRR</sequence>
<dbReference type="RefSeq" id="WP_146393022.1">
    <property type="nucleotide sequence ID" value="NZ_SJPK01000012.1"/>
</dbReference>
<keyword evidence="2 3" id="KW-0560">Oxidoreductase</keyword>
<comment type="caution">
    <text evidence="3">The sequence shown here is derived from an EMBL/GenBank/DDBJ whole genome shotgun (WGS) entry which is preliminary data.</text>
</comment>
<dbReference type="PANTHER" id="PTHR43477">
    <property type="entry name" value="DIHYDROANTICAPSIN 7-DEHYDROGENASE"/>
    <property type="match status" value="1"/>
</dbReference>
<protein>
    <submittedName>
        <fullName evidence="3">3-oxoacyl-[acyl-carrier-protein] reductase FabG</fullName>
        <ecNumber evidence="3">1.1.1.100</ecNumber>
    </submittedName>
</protein>
<evidence type="ECO:0000313" key="4">
    <source>
        <dbReference type="Proteomes" id="UP000318053"/>
    </source>
</evidence>
<comment type="similarity">
    <text evidence="1">Belongs to the short-chain dehydrogenases/reductases (SDR) family.</text>
</comment>
<dbReference type="Gene3D" id="3.40.50.720">
    <property type="entry name" value="NAD(P)-binding Rossmann-like Domain"/>
    <property type="match status" value="1"/>
</dbReference>
<dbReference type="EC" id="1.1.1.100" evidence="3"/>
<accession>A0A5C5X113</accession>
<dbReference type="CDD" id="cd05233">
    <property type="entry name" value="SDR_c"/>
    <property type="match status" value="1"/>
</dbReference>
<dbReference type="SUPFAM" id="SSF51735">
    <property type="entry name" value="NAD(P)-binding Rossmann-fold domains"/>
    <property type="match status" value="1"/>
</dbReference>
<dbReference type="OrthoDB" id="9803333at2"/>
<reference evidence="3 4" key="1">
    <citation type="submission" date="2019-02" db="EMBL/GenBank/DDBJ databases">
        <title>Deep-cultivation of Planctomycetes and their phenomic and genomic characterization uncovers novel biology.</title>
        <authorList>
            <person name="Wiegand S."/>
            <person name="Jogler M."/>
            <person name="Boedeker C."/>
            <person name="Pinto D."/>
            <person name="Vollmers J."/>
            <person name="Rivas-Marin E."/>
            <person name="Kohn T."/>
            <person name="Peeters S.H."/>
            <person name="Heuer A."/>
            <person name="Rast P."/>
            <person name="Oberbeckmann S."/>
            <person name="Bunk B."/>
            <person name="Jeske O."/>
            <person name="Meyerdierks A."/>
            <person name="Storesund J.E."/>
            <person name="Kallscheuer N."/>
            <person name="Luecker S."/>
            <person name="Lage O.M."/>
            <person name="Pohl T."/>
            <person name="Merkel B.J."/>
            <person name="Hornburger P."/>
            <person name="Mueller R.-W."/>
            <person name="Bruemmer F."/>
            <person name="Labrenz M."/>
            <person name="Spormann A.M."/>
            <person name="Op Den Camp H."/>
            <person name="Overmann J."/>
            <person name="Amann R."/>
            <person name="Jetten M.S.M."/>
            <person name="Mascher T."/>
            <person name="Medema M.H."/>
            <person name="Devos D.P."/>
            <person name="Kaster A.-K."/>
            <person name="Ovreas L."/>
            <person name="Rohde M."/>
            <person name="Galperin M.Y."/>
            <person name="Jogler C."/>
        </authorList>
    </citation>
    <scope>NUCLEOTIDE SEQUENCE [LARGE SCALE GENOMIC DNA]</scope>
    <source>
        <strain evidence="3 4">CA85</strain>
    </source>
</reference>
<dbReference type="Pfam" id="PF13561">
    <property type="entry name" value="adh_short_C2"/>
    <property type="match status" value="1"/>
</dbReference>
<dbReference type="PRINTS" id="PR00081">
    <property type="entry name" value="GDHRDH"/>
</dbReference>
<dbReference type="EMBL" id="SJPK01000012">
    <property type="protein sequence ID" value="TWT56636.1"/>
    <property type="molecule type" value="Genomic_DNA"/>
</dbReference>
<organism evidence="3 4">
    <name type="scientific">Allorhodopirellula solitaria</name>
    <dbReference type="NCBI Taxonomy" id="2527987"/>
    <lineage>
        <taxon>Bacteria</taxon>
        <taxon>Pseudomonadati</taxon>
        <taxon>Planctomycetota</taxon>
        <taxon>Planctomycetia</taxon>
        <taxon>Pirellulales</taxon>
        <taxon>Pirellulaceae</taxon>
        <taxon>Allorhodopirellula</taxon>
    </lineage>
</organism>
<dbReference type="FunFam" id="3.40.50.720:FF:000084">
    <property type="entry name" value="Short-chain dehydrogenase reductase"/>
    <property type="match status" value="1"/>
</dbReference>
<dbReference type="Proteomes" id="UP000318053">
    <property type="component" value="Unassembled WGS sequence"/>
</dbReference>
<name>A0A5C5X113_9BACT</name>